<dbReference type="SUPFAM" id="SSF48264">
    <property type="entry name" value="Cytochrome P450"/>
    <property type="match status" value="1"/>
</dbReference>
<dbReference type="CDD" id="cd11033">
    <property type="entry name" value="CYP142-like"/>
    <property type="match status" value="1"/>
</dbReference>
<name>A0ABV7IJL2_9SPHN</name>
<evidence type="ECO:0000313" key="4">
    <source>
        <dbReference type="Proteomes" id="UP001595604"/>
    </source>
</evidence>
<sequence length="426" mass="47454">MATQTQDATIPQDIANTLVDPRAYADGRADEALRWLRANNPLGLARPDGYEPFWVVTRHADIAEVGGQNKLFHNGDKQIILTTREDAERMYAQRESGNASRNLIQMDPPQHGKYRMMTQSWFMPSNLRKLEPQIREIARKTVAKLLATGGECEYVTQIAHGYPLHVIMTILGVPQEDEPLMLKLTQEIFSPNHAGDENSQLTPEQKRDKLQAAVAEFHDYFGKLSADRQKNPTDDLATVIANAQIGGEPIPLAERIGYYILVSTAGHDTTANATAGCMLALTQFPEEFAKVKADPALLHHLAEEAIRWTTPVKHFMRSAVEDTVLAGRNIAAGDLLMLSFLSANRDEAVFEDPYTFKADRQPNPHLGFGHGAHVCLGQFLARMEIRILMEEMLPHLKSVSLTDTPRLAPVNFISGPEYIPLKFEAA</sequence>
<dbReference type="InterPro" id="IPR002397">
    <property type="entry name" value="Cyt_P450_B"/>
</dbReference>
<keyword evidence="2" id="KW-0503">Monooxygenase</keyword>
<dbReference type="PANTHER" id="PTHR46696">
    <property type="entry name" value="P450, PUTATIVE (EUROFUNG)-RELATED"/>
    <property type="match status" value="1"/>
</dbReference>
<gene>
    <name evidence="3" type="ORF">ACFOD9_00695</name>
</gene>
<dbReference type="Pfam" id="PF00067">
    <property type="entry name" value="p450"/>
    <property type="match status" value="1"/>
</dbReference>
<evidence type="ECO:0000256" key="1">
    <source>
        <dbReference type="ARBA" id="ARBA00010617"/>
    </source>
</evidence>
<dbReference type="Proteomes" id="UP001595604">
    <property type="component" value="Unassembled WGS sequence"/>
</dbReference>
<keyword evidence="2" id="KW-0349">Heme</keyword>
<accession>A0ABV7IJL2</accession>
<protein>
    <submittedName>
        <fullName evidence="3">Cytochrome P450</fullName>
    </submittedName>
</protein>
<dbReference type="PRINTS" id="PR00359">
    <property type="entry name" value="BP450"/>
</dbReference>
<evidence type="ECO:0000256" key="2">
    <source>
        <dbReference type="RuleBase" id="RU000461"/>
    </source>
</evidence>
<comment type="similarity">
    <text evidence="1 2">Belongs to the cytochrome P450 family.</text>
</comment>
<keyword evidence="2" id="KW-0408">Iron</keyword>
<comment type="caution">
    <text evidence="3">The sequence shown here is derived from an EMBL/GenBank/DDBJ whole genome shotgun (WGS) entry which is preliminary data.</text>
</comment>
<keyword evidence="4" id="KW-1185">Reference proteome</keyword>
<keyword evidence="2" id="KW-0560">Oxidoreductase</keyword>
<dbReference type="Gene3D" id="1.10.630.10">
    <property type="entry name" value="Cytochrome P450"/>
    <property type="match status" value="1"/>
</dbReference>
<evidence type="ECO:0000313" key="3">
    <source>
        <dbReference type="EMBL" id="MFC3172760.1"/>
    </source>
</evidence>
<dbReference type="RefSeq" id="WP_379508157.1">
    <property type="nucleotide sequence ID" value="NZ_JBHRTQ010000001.1"/>
</dbReference>
<dbReference type="InterPro" id="IPR036396">
    <property type="entry name" value="Cyt_P450_sf"/>
</dbReference>
<dbReference type="PROSITE" id="PS00086">
    <property type="entry name" value="CYTOCHROME_P450"/>
    <property type="match status" value="1"/>
</dbReference>
<organism evidence="3 4">
    <name type="scientific">Novosphingobium bradum</name>
    <dbReference type="NCBI Taxonomy" id="1737444"/>
    <lineage>
        <taxon>Bacteria</taxon>
        <taxon>Pseudomonadati</taxon>
        <taxon>Pseudomonadota</taxon>
        <taxon>Alphaproteobacteria</taxon>
        <taxon>Sphingomonadales</taxon>
        <taxon>Sphingomonadaceae</taxon>
        <taxon>Novosphingobium</taxon>
    </lineage>
</organism>
<dbReference type="PANTHER" id="PTHR46696:SF4">
    <property type="entry name" value="BIOTIN BIOSYNTHESIS CYTOCHROME P450"/>
    <property type="match status" value="1"/>
</dbReference>
<reference evidence="4" key="1">
    <citation type="journal article" date="2019" name="Int. J. Syst. Evol. Microbiol.">
        <title>The Global Catalogue of Microorganisms (GCM) 10K type strain sequencing project: providing services to taxonomists for standard genome sequencing and annotation.</title>
        <authorList>
            <consortium name="The Broad Institute Genomics Platform"/>
            <consortium name="The Broad Institute Genome Sequencing Center for Infectious Disease"/>
            <person name="Wu L."/>
            <person name="Ma J."/>
        </authorList>
    </citation>
    <scope>NUCLEOTIDE SEQUENCE [LARGE SCALE GENOMIC DNA]</scope>
    <source>
        <strain evidence="4">KCTC 42984</strain>
    </source>
</reference>
<proteinExistence type="inferred from homology"/>
<dbReference type="EMBL" id="JBHRTQ010000001">
    <property type="protein sequence ID" value="MFC3172760.1"/>
    <property type="molecule type" value="Genomic_DNA"/>
</dbReference>
<dbReference type="InterPro" id="IPR001128">
    <property type="entry name" value="Cyt_P450"/>
</dbReference>
<keyword evidence="2" id="KW-0479">Metal-binding</keyword>
<dbReference type="InterPro" id="IPR017972">
    <property type="entry name" value="Cyt_P450_CS"/>
</dbReference>